<dbReference type="PIRSF" id="PIRSF000090">
    <property type="entry name" value="Beta-ETF"/>
    <property type="match status" value="1"/>
</dbReference>
<dbReference type="AlphaFoldDB" id="A0A1L8CV36"/>
<dbReference type="RefSeq" id="WP_075859215.1">
    <property type="nucleotide sequence ID" value="NZ_BDJK01000019.1"/>
</dbReference>
<dbReference type="Gene3D" id="3.40.50.620">
    <property type="entry name" value="HUPs"/>
    <property type="match status" value="1"/>
</dbReference>
<evidence type="ECO:0000313" key="4">
    <source>
        <dbReference type="Proteomes" id="UP000187485"/>
    </source>
</evidence>
<sequence length="271" mass="29595">MHAVVLLKQVPDTAEVRIDPKTNTLIREGVPSIINPYDAHALEEALRLKDKYGGKVTVVSMGPPQAAEALKKAISYGADRAILLTDRKFAGSDTLATSYVLAKAIEKIASSEPVDLVFAGKQAIDGDTAQVGPGVAARLNMALITYIERVEEFNPMEGYVVAVRKIEGRKEYVRAKLPALLTALKGINEIRYATMPDMIRAARYQPEIWGKEQLDVEEAFLGLKGSPTQVWKSFVPQAKARAKVEMLTGTPEEVAKVLVEKLVPLTLVANK</sequence>
<proteinExistence type="predicted"/>
<organism evidence="3 4">
    <name type="scientific">Carboxydothermus pertinax</name>
    <dbReference type="NCBI Taxonomy" id="870242"/>
    <lineage>
        <taxon>Bacteria</taxon>
        <taxon>Bacillati</taxon>
        <taxon>Bacillota</taxon>
        <taxon>Clostridia</taxon>
        <taxon>Thermoanaerobacterales</taxon>
        <taxon>Thermoanaerobacteraceae</taxon>
        <taxon>Carboxydothermus</taxon>
    </lineage>
</organism>
<dbReference type="InterPro" id="IPR033948">
    <property type="entry name" value="ETF_beta_N"/>
</dbReference>
<dbReference type="CDD" id="cd01714">
    <property type="entry name" value="ETF_beta"/>
    <property type="match status" value="1"/>
</dbReference>
<dbReference type="SMART" id="SM00893">
    <property type="entry name" value="ETF"/>
    <property type="match status" value="1"/>
</dbReference>
<gene>
    <name evidence="3" type="ORF">cpu_12570</name>
</gene>
<comment type="caution">
    <text evidence="3">The sequence shown here is derived from an EMBL/GenBank/DDBJ whole genome shotgun (WGS) entry which is preliminary data.</text>
</comment>
<dbReference type="GO" id="GO:0009055">
    <property type="term" value="F:electron transfer activity"/>
    <property type="evidence" value="ECO:0007669"/>
    <property type="project" value="InterPro"/>
</dbReference>
<dbReference type="OrthoDB" id="9804960at2"/>
<accession>A0A1L8CV36</accession>
<dbReference type="STRING" id="870242.cpu_12570"/>
<dbReference type="Pfam" id="PF01012">
    <property type="entry name" value="ETF"/>
    <property type="match status" value="1"/>
</dbReference>
<dbReference type="EMBL" id="BDJK01000019">
    <property type="protein sequence ID" value="GAV22747.1"/>
    <property type="molecule type" value="Genomic_DNA"/>
</dbReference>
<dbReference type="InterPro" id="IPR014729">
    <property type="entry name" value="Rossmann-like_a/b/a_fold"/>
</dbReference>
<keyword evidence="4" id="KW-1185">Reference proteome</keyword>
<feature type="domain" description="Electron transfer flavoprotein alpha/beta-subunit N-terminal" evidence="2">
    <location>
        <begin position="22"/>
        <end position="218"/>
    </location>
</feature>
<evidence type="ECO:0000259" key="2">
    <source>
        <dbReference type="SMART" id="SM00893"/>
    </source>
</evidence>
<dbReference type="SUPFAM" id="SSF52402">
    <property type="entry name" value="Adenine nucleotide alpha hydrolases-like"/>
    <property type="match status" value="1"/>
</dbReference>
<dbReference type="Proteomes" id="UP000187485">
    <property type="component" value="Unassembled WGS sequence"/>
</dbReference>
<dbReference type="InterPro" id="IPR012255">
    <property type="entry name" value="ETF_b"/>
</dbReference>
<dbReference type="PANTHER" id="PTHR21294:SF17">
    <property type="entry name" value="PROTEIN FIXA"/>
    <property type="match status" value="1"/>
</dbReference>
<evidence type="ECO:0000313" key="3">
    <source>
        <dbReference type="EMBL" id="GAV22747.1"/>
    </source>
</evidence>
<dbReference type="PANTHER" id="PTHR21294">
    <property type="entry name" value="ELECTRON TRANSFER FLAVOPROTEIN BETA-SUBUNIT"/>
    <property type="match status" value="1"/>
</dbReference>
<evidence type="ECO:0000256" key="1">
    <source>
        <dbReference type="ARBA" id="ARBA00042002"/>
    </source>
</evidence>
<dbReference type="InterPro" id="IPR014730">
    <property type="entry name" value="ETF_a/b_N"/>
</dbReference>
<name>A0A1L8CV36_9THEO</name>
<reference evidence="4" key="1">
    <citation type="submission" date="2016-12" db="EMBL/GenBank/DDBJ databases">
        <title>Draft Genome Sequences od Carboxydothermus pertinax and islandicus, Hydrogenogenic Carboxydotrophic Bacteria.</title>
        <authorList>
            <person name="Fukuyama Y."/>
            <person name="Ohmae K."/>
            <person name="Yoneda Y."/>
            <person name="Yoshida T."/>
            <person name="Sako Y."/>
        </authorList>
    </citation>
    <scope>NUCLEOTIDE SEQUENCE [LARGE SCALE GENOMIC DNA]</scope>
    <source>
        <strain evidence="4">Ug1</strain>
    </source>
</reference>
<protein>
    <recommendedName>
        <fullName evidence="1">Electron transfer flavoprotein small subunit</fullName>
    </recommendedName>
</protein>